<dbReference type="Proteomes" id="UP000324705">
    <property type="component" value="Chromosome 6B"/>
</dbReference>
<name>A0A9R0YIS7_TRITD</name>
<reference evidence="1 2" key="1">
    <citation type="submission" date="2017-09" db="EMBL/GenBank/DDBJ databases">
        <authorList>
            <consortium name="International Durum Wheat Genome Sequencing Consortium (IDWGSC)"/>
            <person name="Milanesi L."/>
        </authorList>
    </citation>
    <scope>NUCLEOTIDE SEQUENCE [LARGE SCALE GENOMIC DNA]</scope>
    <source>
        <strain evidence="2">cv. Svevo</strain>
    </source>
</reference>
<dbReference type="AlphaFoldDB" id="A0A9R0YIS7"/>
<sequence length="105" mass="12023">MLDHFLHEIVDLLSSISKMSLRFFLRVIIQLGLTVIAKRDKDGDFNSDRTEASMPGPTSRCSLFPSFIMSGVDNQLSFFFSVPSYLCILVRKLTSFLCIIMEYFL</sequence>
<dbReference type="EMBL" id="LT934122">
    <property type="protein sequence ID" value="VAI56189.1"/>
    <property type="molecule type" value="Genomic_DNA"/>
</dbReference>
<accession>A0A9R0YIS7</accession>
<gene>
    <name evidence="1" type="ORF">TRITD_6Bv1G066970</name>
</gene>
<protein>
    <submittedName>
        <fullName evidence="1">Uncharacterized protein</fullName>
    </submittedName>
</protein>
<dbReference type="Gramene" id="TRITD6Bv1G066970.1">
    <property type="protein sequence ID" value="TRITD6Bv1G066970.1"/>
    <property type="gene ID" value="TRITD6Bv1G066970"/>
</dbReference>
<evidence type="ECO:0000313" key="2">
    <source>
        <dbReference type="Proteomes" id="UP000324705"/>
    </source>
</evidence>
<evidence type="ECO:0000313" key="1">
    <source>
        <dbReference type="EMBL" id="VAI56189.1"/>
    </source>
</evidence>
<keyword evidence="2" id="KW-1185">Reference proteome</keyword>
<proteinExistence type="predicted"/>
<organism evidence="1 2">
    <name type="scientific">Triticum turgidum subsp. durum</name>
    <name type="common">Durum wheat</name>
    <name type="synonym">Triticum durum</name>
    <dbReference type="NCBI Taxonomy" id="4567"/>
    <lineage>
        <taxon>Eukaryota</taxon>
        <taxon>Viridiplantae</taxon>
        <taxon>Streptophyta</taxon>
        <taxon>Embryophyta</taxon>
        <taxon>Tracheophyta</taxon>
        <taxon>Spermatophyta</taxon>
        <taxon>Magnoliopsida</taxon>
        <taxon>Liliopsida</taxon>
        <taxon>Poales</taxon>
        <taxon>Poaceae</taxon>
        <taxon>BOP clade</taxon>
        <taxon>Pooideae</taxon>
        <taxon>Triticodae</taxon>
        <taxon>Triticeae</taxon>
        <taxon>Triticinae</taxon>
        <taxon>Triticum</taxon>
    </lineage>
</organism>